<name>A0A9Q0LGH0_ANAIG</name>
<comment type="caution">
    <text evidence="3">The sequence shown here is derived from an EMBL/GenBank/DDBJ whole genome shotgun (WGS) entry which is preliminary data.</text>
</comment>
<keyword evidence="1" id="KW-0175">Coiled coil</keyword>
<accession>A0A9Q0LGH0</accession>
<evidence type="ECO:0000313" key="4">
    <source>
        <dbReference type="Proteomes" id="UP001149090"/>
    </source>
</evidence>
<dbReference type="Proteomes" id="UP001149090">
    <property type="component" value="Unassembled WGS sequence"/>
</dbReference>
<keyword evidence="4" id="KW-1185">Reference proteome</keyword>
<sequence>MNYHFSCNCLNIEIISTELKEIKESEKSLLSQLLSTSIKNPIYVKIKGIDIKYHLLYDERIVNGWSVMRCKNCSKDIIARFPLLKGEFIVDSKQLNKNPKLILKKKGFSQLFGIRLPKPTIQNSKIPSYPHLISQNTTKNQEYIIEYEKINKKVERAIQKYQEKKSKKINTKKEEEMKNLKQELKKYENQILTERNILWSQITKQTTHHFSKSLLNRHKKRNPKKKPIKPSTKTTNPSEEPVISQPNPEDDFSTLFGYEENTVKIPSEKSIGNRLSLSPLKISSSPPINSNEEDTENNFQFKYGISAPITINPKPENKALGSPSSPEDKFIQPHIYSRSNQNEQEMIQKFFQVPIRRAPPIMIPKKKKRSSNRK</sequence>
<evidence type="ECO:0000256" key="1">
    <source>
        <dbReference type="SAM" id="Coils"/>
    </source>
</evidence>
<reference evidence="3" key="1">
    <citation type="submission" date="2022-10" db="EMBL/GenBank/DDBJ databases">
        <title>Novel sulphate-reducing endosymbionts in the free-living metamonad Anaeramoeba.</title>
        <authorList>
            <person name="Jerlstrom-Hultqvist J."/>
            <person name="Cepicka I."/>
            <person name="Gallot-Lavallee L."/>
            <person name="Salas-Leiva D."/>
            <person name="Curtis B.A."/>
            <person name="Zahonova K."/>
            <person name="Pipaliya S."/>
            <person name="Dacks J."/>
            <person name="Roger A.J."/>
        </authorList>
    </citation>
    <scope>NUCLEOTIDE SEQUENCE</scope>
    <source>
        <strain evidence="3">BMAN</strain>
    </source>
</reference>
<feature type="compositionally biased region" description="Low complexity" evidence="2">
    <location>
        <begin position="229"/>
        <end position="238"/>
    </location>
</feature>
<proteinExistence type="predicted"/>
<feature type="region of interest" description="Disordered" evidence="2">
    <location>
        <begin position="210"/>
        <end position="254"/>
    </location>
</feature>
<evidence type="ECO:0000256" key="2">
    <source>
        <dbReference type="SAM" id="MobiDB-lite"/>
    </source>
</evidence>
<gene>
    <name evidence="3" type="ORF">M0811_10258</name>
</gene>
<evidence type="ECO:0000313" key="3">
    <source>
        <dbReference type="EMBL" id="KAJ5071415.1"/>
    </source>
</evidence>
<dbReference type="AlphaFoldDB" id="A0A9Q0LGH0"/>
<feature type="compositionally biased region" description="Basic residues" evidence="2">
    <location>
        <begin position="210"/>
        <end position="228"/>
    </location>
</feature>
<feature type="coiled-coil region" evidence="1">
    <location>
        <begin position="140"/>
        <end position="197"/>
    </location>
</feature>
<protein>
    <submittedName>
        <fullName evidence="3">Akt1 substrate 1 protein</fullName>
    </submittedName>
</protein>
<dbReference type="EMBL" id="JAPDFW010000088">
    <property type="protein sequence ID" value="KAJ5071415.1"/>
    <property type="molecule type" value="Genomic_DNA"/>
</dbReference>
<organism evidence="3 4">
    <name type="scientific">Anaeramoeba ignava</name>
    <name type="common">Anaerobic marine amoeba</name>
    <dbReference type="NCBI Taxonomy" id="1746090"/>
    <lineage>
        <taxon>Eukaryota</taxon>
        <taxon>Metamonada</taxon>
        <taxon>Anaeramoebidae</taxon>
        <taxon>Anaeramoeba</taxon>
    </lineage>
</organism>